<proteinExistence type="predicted"/>
<dbReference type="Pfam" id="PF08573">
    <property type="entry name" value="SAE2"/>
    <property type="match status" value="1"/>
</dbReference>
<dbReference type="OrthoDB" id="5801062at2759"/>
<evidence type="ECO:0000313" key="7">
    <source>
        <dbReference type="EMBL" id="TGO76888.1"/>
    </source>
</evidence>
<feature type="coiled-coil region" evidence="4">
    <location>
        <begin position="43"/>
        <end position="146"/>
    </location>
</feature>
<feature type="domain" description="DNA endonuclease activator Ctp1 C-terminal" evidence="6">
    <location>
        <begin position="788"/>
        <end position="901"/>
    </location>
</feature>
<evidence type="ECO:0000256" key="1">
    <source>
        <dbReference type="ARBA" id="ARBA00004123"/>
    </source>
</evidence>
<dbReference type="GO" id="GO:0010792">
    <property type="term" value="P:DNA double-strand break processing involved in repair via single-strand annealing"/>
    <property type="evidence" value="ECO:0007669"/>
    <property type="project" value="TreeGrafter"/>
</dbReference>
<evidence type="ECO:0000256" key="2">
    <source>
        <dbReference type="ARBA" id="ARBA00022763"/>
    </source>
</evidence>
<reference evidence="7 8" key="1">
    <citation type="submission" date="2017-12" db="EMBL/GenBank/DDBJ databases">
        <title>Comparative genomics of Botrytis spp.</title>
        <authorList>
            <person name="Valero-Jimenez C.A."/>
            <person name="Tapia P."/>
            <person name="Veloso J."/>
            <person name="Silva-Moreno E."/>
            <person name="Staats M."/>
            <person name="Valdes J.H."/>
            <person name="Van Kan J.A.L."/>
        </authorList>
    </citation>
    <scope>NUCLEOTIDE SEQUENCE [LARGE SCALE GENOMIC DNA]</scope>
    <source>
        <strain evidence="7 8">Be9601</strain>
    </source>
</reference>
<dbReference type="PANTHER" id="PTHR15107:SF0">
    <property type="entry name" value="DNA ENDONUCLEASE ACTIVATOR CTP1 C-TERMINAL DOMAIN-CONTAINING PROTEIN"/>
    <property type="match status" value="1"/>
</dbReference>
<dbReference type="STRING" id="278938.A0A4Z1JTG1"/>
<sequence length="936" mass="105829">MEQWRNGRRELFEQLTNICNNIEQNLDNELVNGDNTIIRKDELEDLRLKANSFEIDNEKHAAQIRSNENSLHEKGVRIKILEEDVSRLKEELWSNQNAATRADKLEDENRHLREELKKYQNVASRVEDLEEQNKKLSMELGNAAIRARDAELASTDNERSSSFDNGKVPSMGRQSNYRELDNERKRIKEQWLMQKERADKYAEILRDKNAQLRRWEAWNNELHISHTNKVDGTEVQAQRTRKSRSKSQDLEGRKLTTPNNPEHVDVALQPTEVRVTSPTKDLPSNDNNLQSDVDDTGHELDRNEEVVHESPQLPRHVRRSQRVTSVGETQFLPIEPCHSSSTQDPESSPSGSRVIATVGESNIETPKIPSSDDVPEFISARPVRKRKRKGNERESQRTPLPKVKLEELESSSPITARILHASESLDLDDIGDRVVTPRKRRRAFVPYVEDVENRVENAVSDELLLDGNMNEQNQVPTPATIGQPGRTMITPASKRGKSSVGKPLRPLSTNRILPNTVDPNLPTKRQRNPSASVRGVEEILEDGESTSPAKTPVAAGKGRIHSADLLDNLLSSSPPTKITAYPTPQSVAPEVRSVILPPSKLSTEIMTNRLDKHKTLATTPHLQKHREDLEIQDDTPVPGRKAIISDEGNVLIKRASSRPRSVIKKETPGPERRASVSDEGSEIAKKHIGLPRAGIVREISRPSLGGSRRGSTETPREAIETHTELTPKVKPGKSKTPTTSKGRSRRGVGRDLDSDDPEREPYRLRPVATLKLDHFKINPNFNQGYDYAYTEVVRGKDRQCLPGCVREECCGKQFGALAQALYPVRENPTTSQKAEEDALLEEYLGDNKHKIWTMGKEERKDSLAQARKWKASNTMGKHKSVVPRRSTPPGFWEADFPTTQEDEAFKKKQKEIEREKVAERYAEAMRPGGAWLFKDE</sequence>
<gene>
    <name evidence="7" type="ORF">BELL_0132g00050</name>
</gene>
<keyword evidence="3" id="KW-0539">Nucleus</keyword>
<comment type="caution">
    <text evidence="7">The sequence shown here is derived from an EMBL/GenBank/DDBJ whole genome shotgun (WGS) entry which is preliminary data.</text>
</comment>
<organism evidence="7 8">
    <name type="scientific">Botrytis elliptica</name>
    <dbReference type="NCBI Taxonomy" id="278938"/>
    <lineage>
        <taxon>Eukaryota</taxon>
        <taxon>Fungi</taxon>
        <taxon>Dikarya</taxon>
        <taxon>Ascomycota</taxon>
        <taxon>Pezizomycotina</taxon>
        <taxon>Leotiomycetes</taxon>
        <taxon>Helotiales</taxon>
        <taxon>Sclerotiniaceae</taxon>
        <taxon>Botrytis</taxon>
    </lineage>
</organism>
<dbReference type="GO" id="GO:0003684">
    <property type="term" value="F:damaged DNA binding"/>
    <property type="evidence" value="ECO:0007669"/>
    <property type="project" value="TreeGrafter"/>
</dbReference>
<evidence type="ECO:0000256" key="4">
    <source>
        <dbReference type="SAM" id="Coils"/>
    </source>
</evidence>
<name>A0A4Z1JTG1_9HELO</name>
<evidence type="ECO:0000256" key="5">
    <source>
        <dbReference type="SAM" id="MobiDB-lite"/>
    </source>
</evidence>
<dbReference type="InterPro" id="IPR033316">
    <property type="entry name" value="RBBP8-like"/>
</dbReference>
<accession>A0A4Z1JTG1</accession>
<feature type="region of interest" description="Disordered" evidence="5">
    <location>
        <begin position="874"/>
        <end position="910"/>
    </location>
</feature>
<dbReference type="EMBL" id="PQXM01000131">
    <property type="protein sequence ID" value="TGO76888.1"/>
    <property type="molecule type" value="Genomic_DNA"/>
</dbReference>
<feature type="compositionally biased region" description="Polar residues" evidence="5">
    <location>
        <begin position="274"/>
        <end position="291"/>
    </location>
</feature>
<dbReference type="PANTHER" id="PTHR15107">
    <property type="entry name" value="RETINOBLASTOMA BINDING PROTEIN 8"/>
    <property type="match status" value="1"/>
</dbReference>
<dbReference type="AlphaFoldDB" id="A0A4Z1JTG1"/>
<comment type="subcellular location">
    <subcellularLocation>
        <location evidence="1">Nucleus</location>
    </subcellularLocation>
</comment>
<feature type="compositionally biased region" description="Basic and acidic residues" evidence="5">
    <location>
        <begin position="151"/>
        <end position="161"/>
    </location>
</feature>
<evidence type="ECO:0000313" key="8">
    <source>
        <dbReference type="Proteomes" id="UP000297229"/>
    </source>
</evidence>
<feature type="compositionally biased region" description="Basic and acidic residues" evidence="5">
    <location>
        <begin position="710"/>
        <end position="727"/>
    </location>
</feature>
<feature type="compositionally biased region" description="Low complexity" evidence="5">
    <location>
        <begin position="339"/>
        <end position="352"/>
    </location>
</feature>
<dbReference type="InterPro" id="IPR013882">
    <property type="entry name" value="Ctp1_C"/>
</dbReference>
<dbReference type="Proteomes" id="UP000297229">
    <property type="component" value="Unassembled WGS sequence"/>
</dbReference>
<feature type="region of interest" description="Disordered" evidence="5">
    <location>
        <begin position="229"/>
        <end position="402"/>
    </location>
</feature>
<feature type="region of interest" description="Disordered" evidence="5">
    <location>
        <begin position="151"/>
        <end position="181"/>
    </location>
</feature>
<feature type="region of interest" description="Disordered" evidence="5">
    <location>
        <begin position="474"/>
        <end position="533"/>
    </location>
</feature>
<feature type="compositionally biased region" description="Basic and acidic residues" evidence="5">
    <location>
        <begin position="295"/>
        <end position="308"/>
    </location>
</feature>
<keyword evidence="2" id="KW-0227">DNA damage</keyword>
<protein>
    <recommendedName>
        <fullName evidence="6">DNA endonuclease activator Ctp1 C-terminal domain-containing protein</fullName>
    </recommendedName>
</protein>
<keyword evidence="8" id="KW-1185">Reference proteome</keyword>
<keyword evidence="4" id="KW-0175">Coiled coil</keyword>
<feature type="compositionally biased region" description="Basic and acidic residues" evidence="5">
    <location>
        <begin position="663"/>
        <end position="676"/>
    </location>
</feature>
<feature type="region of interest" description="Disordered" evidence="5">
    <location>
        <begin position="655"/>
        <end position="762"/>
    </location>
</feature>
<evidence type="ECO:0000256" key="3">
    <source>
        <dbReference type="ARBA" id="ARBA00023242"/>
    </source>
</evidence>
<evidence type="ECO:0000259" key="6">
    <source>
        <dbReference type="Pfam" id="PF08573"/>
    </source>
</evidence>
<dbReference type="GO" id="GO:0005634">
    <property type="term" value="C:nucleus"/>
    <property type="evidence" value="ECO:0007669"/>
    <property type="project" value="UniProtKB-SubCell"/>
</dbReference>